<dbReference type="GO" id="GO:0030288">
    <property type="term" value="C:outer membrane-bounded periplasmic space"/>
    <property type="evidence" value="ECO:0007669"/>
    <property type="project" value="InterPro"/>
</dbReference>
<name>A0A5C6UDY4_9SPHN</name>
<organism evidence="2 3">
    <name type="scientific">Sphingomonas ginsenosidivorax</name>
    <dbReference type="NCBI Taxonomy" id="862135"/>
    <lineage>
        <taxon>Bacteria</taxon>
        <taxon>Pseudomonadati</taxon>
        <taxon>Pseudomonadota</taxon>
        <taxon>Alphaproteobacteria</taxon>
        <taxon>Sphingomonadales</taxon>
        <taxon>Sphingomonadaceae</taxon>
        <taxon>Sphingomonas</taxon>
    </lineage>
</organism>
<comment type="caution">
    <text evidence="2">The sequence shown here is derived from an EMBL/GenBank/DDBJ whole genome shotgun (WGS) entry which is preliminary data.</text>
</comment>
<reference evidence="2 3" key="1">
    <citation type="journal article" date="2013" name="Antonie Van Leeuwenhoek">
        <title>Sphingomonas ginsenosidivorax sp. nov., with the ability to transform ginsenosides.</title>
        <authorList>
            <person name="Jin X.F."/>
            <person name="Kim J.K."/>
            <person name="Liu Q.M."/>
            <person name="Kang M.S."/>
            <person name="He D."/>
            <person name="Jin F.X."/>
            <person name="Kim S.C."/>
            <person name="Im W.T."/>
        </authorList>
    </citation>
    <scope>NUCLEOTIDE SEQUENCE [LARGE SCALE GENOMIC DNA]</scope>
    <source>
        <strain evidence="2 3">KHI67</strain>
    </source>
</reference>
<dbReference type="Pfam" id="PF03783">
    <property type="entry name" value="CsgG"/>
    <property type="match status" value="1"/>
</dbReference>
<evidence type="ECO:0000256" key="1">
    <source>
        <dbReference type="SAM" id="SignalP"/>
    </source>
</evidence>
<proteinExistence type="predicted"/>
<accession>A0A5C6UDY4</accession>
<gene>
    <name evidence="2" type="ORF">FSB78_03940</name>
</gene>
<dbReference type="InterPro" id="IPR005534">
    <property type="entry name" value="Curli_assmbl/transp-comp_CsgG"/>
</dbReference>
<dbReference type="RefSeq" id="WP_147080145.1">
    <property type="nucleotide sequence ID" value="NZ_VOQR01000001.1"/>
</dbReference>
<dbReference type="OrthoDB" id="7400176at2"/>
<sequence length="298" mass="30599">MKIVMMAAAGLAALTPGLASAQTGKPTVAVVRIDDLTRSNQADTLSAMIESAIAGTGKFRMIERQQMGKLVGEQARAKGGMVTTNTPGRVGGFEGIDYLIYGTITSISAKKADNIGSTMLAGFMGNKGASCTNTSATLALDIKITDTDTGEIKYVTHIDETQKAASSCSGQSNIDSALLIRSAAAKVASGLVTSIYPIQVAAVQGDGQLMLNYGEGAVQPGAIMAVYSKGAVIRDPSTGEVIGSNESKLGLVRITEIVGRMSKAAPATAFASTIPVGAIVRPASTDDIRALAKPAKRK</sequence>
<dbReference type="Gene3D" id="3.40.50.10610">
    <property type="entry name" value="ABC-type transport auxiliary lipoprotein component"/>
    <property type="match status" value="1"/>
</dbReference>
<feature type="signal peptide" evidence="1">
    <location>
        <begin position="1"/>
        <end position="21"/>
    </location>
</feature>
<evidence type="ECO:0000313" key="2">
    <source>
        <dbReference type="EMBL" id="TXC70188.1"/>
    </source>
</evidence>
<dbReference type="EMBL" id="VOQR01000001">
    <property type="protein sequence ID" value="TXC70188.1"/>
    <property type="molecule type" value="Genomic_DNA"/>
</dbReference>
<dbReference type="AlphaFoldDB" id="A0A5C6UDY4"/>
<evidence type="ECO:0000313" key="3">
    <source>
        <dbReference type="Proteomes" id="UP000321250"/>
    </source>
</evidence>
<evidence type="ECO:0008006" key="4">
    <source>
        <dbReference type="Google" id="ProtNLM"/>
    </source>
</evidence>
<protein>
    <recommendedName>
        <fullName evidence="4">Penicillin-binding protein activator LpoB</fullName>
    </recommendedName>
</protein>
<keyword evidence="3" id="KW-1185">Reference proteome</keyword>
<keyword evidence="1" id="KW-0732">Signal</keyword>
<dbReference type="Proteomes" id="UP000321250">
    <property type="component" value="Unassembled WGS sequence"/>
</dbReference>
<feature type="chain" id="PRO_5022733834" description="Penicillin-binding protein activator LpoB" evidence="1">
    <location>
        <begin position="22"/>
        <end position="298"/>
    </location>
</feature>